<dbReference type="KEGG" id="coy:HF329_16640"/>
<evidence type="ECO:0000256" key="1">
    <source>
        <dbReference type="ARBA" id="ARBA00022450"/>
    </source>
</evidence>
<dbReference type="SMART" id="SM00823">
    <property type="entry name" value="PKS_PP"/>
    <property type="match status" value="1"/>
</dbReference>
<dbReference type="GO" id="GO:0031177">
    <property type="term" value="F:phosphopantetheine binding"/>
    <property type="evidence" value="ECO:0007669"/>
    <property type="project" value="InterPro"/>
</dbReference>
<proteinExistence type="predicted"/>
<dbReference type="InterPro" id="IPR020806">
    <property type="entry name" value="PKS_PP-bd"/>
</dbReference>
<dbReference type="PANTHER" id="PTHR45527:SF1">
    <property type="entry name" value="FATTY ACID SYNTHASE"/>
    <property type="match status" value="1"/>
</dbReference>
<dbReference type="PROSITE" id="PS50075">
    <property type="entry name" value="CARRIER"/>
    <property type="match status" value="1"/>
</dbReference>
<dbReference type="GO" id="GO:0043041">
    <property type="term" value="P:amino acid activation for nonribosomal peptide biosynthetic process"/>
    <property type="evidence" value="ECO:0007669"/>
    <property type="project" value="TreeGrafter"/>
</dbReference>
<dbReference type="Proteomes" id="UP000502421">
    <property type="component" value="Chromosome"/>
</dbReference>
<gene>
    <name evidence="4" type="ORF">HF329_16640</name>
</gene>
<feature type="domain" description="Carrier" evidence="3">
    <location>
        <begin position="757"/>
        <end position="830"/>
    </location>
</feature>
<dbReference type="InterPro" id="IPR010060">
    <property type="entry name" value="NRPS_synth"/>
</dbReference>
<dbReference type="EMBL" id="CP051205">
    <property type="protein sequence ID" value="QJB32856.1"/>
    <property type="molecule type" value="Genomic_DNA"/>
</dbReference>
<keyword evidence="1" id="KW-0596">Phosphopantetheine</keyword>
<dbReference type="InterPro" id="IPR023213">
    <property type="entry name" value="CAT-like_dom_sf"/>
</dbReference>
<dbReference type="Pfam" id="PF00501">
    <property type="entry name" value="AMP-binding"/>
    <property type="match status" value="1"/>
</dbReference>
<name>A0AAE6ZHI6_9BACT</name>
<dbReference type="GO" id="GO:0003824">
    <property type="term" value="F:catalytic activity"/>
    <property type="evidence" value="ECO:0007669"/>
    <property type="project" value="InterPro"/>
</dbReference>
<dbReference type="InterPro" id="IPR020845">
    <property type="entry name" value="AMP-binding_CS"/>
</dbReference>
<evidence type="ECO:0000313" key="5">
    <source>
        <dbReference type="Proteomes" id="UP000502421"/>
    </source>
</evidence>
<evidence type="ECO:0000256" key="2">
    <source>
        <dbReference type="ARBA" id="ARBA00022553"/>
    </source>
</evidence>
<dbReference type="Gene3D" id="3.30.300.30">
    <property type="match status" value="1"/>
</dbReference>
<dbReference type="Pfam" id="PF00668">
    <property type="entry name" value="Condensation"/>
    <property type="match status" value="1"/>
</dbReference>
<accession>A0AAE6ZHI6</accession>
<evidence type="ECO:0000313" key="4">
    <source>
        <dbReference type="EMBL" id="QJB32856.1"/>
    </source>
</evidence>
<dbReference type="SUPFAM" id="SSF52777">
    <property type="entry name" value="CoA-dependent acyltransferases"/>
    <property type="match status" value="3"/>
</dbReference>
<dbReference type="CDD" id="cd05930">
    <property type="entry name" value="A_NRPS"/>
    <property type="match status" value="1"/>
</dbReference>
<dbReference type="InterPro" id="IPR009081">
    <property type="entry name" value="PP-bd_ACP"/>
</dbReference>
<dbReference type="PROSITE" id="PS00455">
    <property type="entry name" value="AMP_BINDING"/>
    <property type="match status" value="1"/>
</dbReference>
<keyword evidence="2" id="KW-0597">Phosphoprotein</keyword>
<dbReference type="Gene3D" id="2.30.38.10">
    <property type="entry name" value="Luciferase, Domain 3"/>
    <property type="match status" value="1"/>
</dbReference>
<dbReference type="InterPro" id="IPR001242">
    <property type="entry name" value="Condensation_dom"/>
</dbReference>
<dbReference type="SUPFAM" id="SSF47336">
    <property type="entry name" value="ACP-like"/>
    <property type="match status" value="1"/>
</dbReference>
<dbReference type="GO" id="GO:0005737">
    <property type="term" value="C:cytoplasm"/>
    <property type="evidence" value="ECO:0007669"/>
    <property type="project" value="TreeGrafter"/>
</dbReference>
<dbReference type="Pfam" id="PF00550">
    <property type="entry name" value="PP-binding"/>
    <property type="match status" value="1"/>
</dbReference>
<reference evidence="5" key="1">
    <citation type="submission" date="2020-04" db="EMBL/GenBank/DDBJ databases">
        <authorList>
            <person name="Kittiwongwattana C."/>
        </authorList>
    </citation>
    <scope>NUCLEOTIDE SEQUENCE [LARGE SCALE GENOMIC DNA]</scope>
    <source>
        <strain evidence="5">1310</strain>
    </source>
</reference>
<dbReference type="PANTHER" id="PTHR45527">
    <property type="entry name" value="NONRIBOSOMAL PEPTIDE SYNTHETASE"/>
    <property type="match status" value="1"/>
</dbReference>
<dbReference type="Gene3D" id="3.30.559.30">
    <property type="entry name" value="Nonribosomal peptide synthetase, condensation domain"/>
    <property type="match status" value="2"/>
</dbReference>
<sequence>MVNYSEKYLFWRSVAAIEERIFTFDGTIAHSTEPSSFAVYITSPDAHFRLIKKYANNRPLEKFILLATAFRILLTHYRYNSSTVIIDVPLFMKNASEAKESLYVSLILPDVKECTIQQAIEIVNTVVVNSYTHQDFSLAGLFTDGEGTAPATNILLKYSALHTIHDAVAEEKYDLIIDMKEDEEKGDLQLEYHYNAGKYETWFIERFADGFKRVIASFDKLGRAVSEVVVMSASELEELLTGLNNTSYAVPLVRNLYQLFEDQVRRTPDHPAVVFEGNRLTYAVLDHEVRRLSNVLVRDYHQELEENKCVGVYLDRSHFSVIAFLAIARIGAIYLPIDPGYPADRVRHFIEDSGLRMLLTTTDYLFELGMFNRQIITIDAYSERPAEEAVLFEEPVSATPLYIIYTSGSSGTPKGVLVDHQSVVNLATDHIVKLELSPAENILQSHSHAFDASILDFVMTLCSGATLTIVPNKVINNSERFVAFLEENDISLMTVSPSFLSNLGYREFKTLRTLITGGEQAILKDARYYLRQGKRYYNAYGPTEATVNTTLCRFEDIHGPNPVPLGRPGINKSIFILNADMKMLPKGVVGEICIAGAGVAIEYLNNPSLTAEKFIPNPFRAGERLYRTGDFGRWLTTGDLAFHGRKDDQIKIRGFRIEPGEIEKVICLHEMVDDAVVLVTAEKTLVAFYKVKHTAEKDFPGTDISLFLKQKLPAHMLPAGLKQIERIPLTVEGKADRRLLLQLYESSLAQLRSDVTPPQTGKEALIVELWEDILGREAGRESNFFQMGGDSLKAIQFSSRMHAAGFKVEIQDVFDAPVLMHLAARLVETGEKQTYVLQPGDYPLTPIQKEIIANGLGHYNRYNQSVALWLHHQWPMESLVGVLNNVFAAHSIFKTRFKRTNEVVQPCLTETNHFFDITEIYPVAGKETELLLEETAESLHAAMDPETGPLVKMAFVRLEPSPLLLIIIHHFVIDTVSWGILLEDLDKRIKEESTGRLSAPSHDTVPFSIWAEKAVQSANEPPLLSELDYWKQQHVKAPDTIPCAGSDSGGLFAHMKCIYPEIDDELCSLLIERAGLALGTDVQDLMLTALAKSVWSHWSFSSLQILLEAHGRENIVDGLDVSRTIGWFSSFYPFNIHFDSAASLEVNIVKNKDDRRLVPLKGAHYPFIKHYTAAEHKRELDFTMPQISFNYFGVVGKIKYHSFEVAARSYGHHTDPRMKRVTPIAFTALIVEGRLKTELAYDRCYFSDTEMEAFSNTYKAALAEIISYCSAIREQKVTPGDLTFKGLTLDDLETMFN</sequence>
<dbReference type="SUPFAM" id="SSF56801">
    <property type="entry name" value="Acetyl-CoA synthetase-like"/>
    <property type="match status" value="1"/>
</dbReference>
<dbReference type="Gene3D" id="3.30.559.10">
    <property type="entry name" value="Chloramphenicol acetyltransferase-like domain"/>
    <property type="match status" value="1"/>
</dbReference>
<evidence type="ECO:0000259" key="3">
    <source>
        <dbReference type="PROSITE" id="PS50075"/>
    </source>
</evidence>
<dbReference type="NCBIfam" id="TIGR01720">
    <property type="entry name" value="NRPS-para261"/>
    <property type="match status" value="1"/>
</dbReference>
<dbReference type="RefSeq" id="WP_168805455.1">
    <property type="nucleotide sequence ID" value="NZ_CP051205.1"/>
</dbReference>
<dbReference type="InterPro" id="IPR010071">
    <property type="entry name" value="AA_adenyl_dom"/>
</dbReference>
<dbReference type="NCBIfam" id="TIGR01733">
    <property type="entry name" value="AA-adenyl-dom"/>
    <property type="match status" value="1"/>
</dbReference>
<dbReference type="Gene3D" id="1.10.1200.10">
    <property type="entry name" value="ACP-like"/>
    <property type="match status" value="1"/>
</dbReference>
<dbReference type="InterPro" id="IPR045851">
    <property type="entry name" value="AMP-bd_C_sf"/>
</dbReference>
<dbReference type="GO" id="GO:0044550">
    <property type="term" value="P:secondary metabolite biosynthetic process"/>
    <property type="evidence" value="ECO:0007669"/>
    <property type="project" value="TreeGrafter"/>
</dbReference>
<organism evidence="4 5">
    <name type="scientific">Chitinophaga oryzae</name>
    <dbReference type="NCBI Taxonomy" id="2725414"/>
    <lineage>
        <taxon>Bacteria</taxon>
        <taxon>Pseudomonadati</taxon>
        <taxon>Bacteroidota</taxon>
        <taxon>Chitinophagia</taxon>
        <taxon>Chitinophagales</taxon>
        <taxon>Chitinophagaceae</taxon>
        <taxon>Chitinophaga</taxon>
    </lineage>
</organism>
<dbReference type="InterPro" id="IPR000873">
    <property type="entry name" value="AMP-dep_synth/lig_dom"/>
</dbReference>
<dbReference type="InterPro" id="IPR036736">
    <property type="entry name" value="ACP-like_sf"/>
</dbReference>
<dbReference type="Gene3D" id="3.40.50.980">
    <property type="match status" value="2"/>
</dbReference>
<protein>
    <submittedName>
        <fullName evidence="4">Amino acid adenylation domain-containing protein</fullName>
    </submittedName>
</protein>